<dbReference type="GO" id="GO:0003735">
    <property type="term" value="F:structural constituent of ribosome"/>
    <property type="evidence" value="ECO:0007669"/>
    <property type="project" value="UniProtKB-UniRule"/>
</dbReference>
<dbReference type="EMBL" id="CP031165">
    <property type="protein sequence ID" value="AXV09136.1"/>
    <property type="molecule type" value="Genomic_DNA"/>
</dbReference>
<dbReference type="InterPro" id="IPR019906">
    <property type="entry name" value="Ribosomal_uL6_bac-type"/>
</dbReference>
<evidence type="ECO:0000256" key="8">
    <source>
        <dbReference type="RuleBase" id="RU003870"/>
    </source>
</evidence>
<comment type="function">
    <text evidence="6 8">This protein binds to the 23S rRNA, and is important in its secondary structure. It is located near the subunit interface in the base of the L7/L12 stalk, and near the tRNA binding site of the peptidyltransferase center.</text>
</comment>
<dbReference type="PRINTS" id="PR00059">
    <property type="entry name" value="RIBOSOMALL6"/>
</dbReference>
<evidence type="ECO:0000256" key="6">
    <source>
        <dbReference type="HAMAP-Rule" id="MF_01365"/>
    </source>
</evidence>
<dbReference type="InterPro" id="IPR000702">
    <property type="entry name" value="Ribosomal_uL6-like"/>
</dbReference>
<dbReference type="RefSeq" id="WP_114593369.1">
    <property type="nucleotide sequence ID" value="NZ_CP031165.1"/>
</dbReference>
<evidence type="ECO:0000256" key="1">
    <source>
        <dbReference type="ARBA" id="ARBA00009356"/>
    </source>
</evidence>
<evidence type="ECO:0000256" key="2">
    <source>
        <dbReference type="ARBA" id="ARBA00022730"/>
    </source>
</evidence>
<evidence type="ECO:0000256" key="5">
    <source>
        <dbReference type="ARBA" id="ARBA00023274"/>
    </source>
</evidence>
<dbReference type="PANTHER" id="PTHR11655">
    <property type="entry name" value="60S/50S RIBOSOMAL PROTEIN L6/L9"/>
    <property type="match status" value="1"/>
</dbReference>
<dbReference type="FunFam" id="3.90.930.12:FF:000001">
    <property type="entry name" value="50S ribosomal protein L6"/>
    <property type="match status" value="1"/>
</dbReference>
<dbReference type="FunFam" id="3.90.930.12:FF:000002">
    <property type="entry name" value="50S ribosomal protein L6"/>
    <property type="match status" value="1"/>
</dbReference>
<dbReference type="GO" id="GO:0019843">
    <property type="term" value="F:rRNA binding"/>
    <property type="evidence" value="ECO:0007669"/>
    <property type="project" value="UniProtKB-UniRule"/>
</dbReference>
<dbReference type="Pfam" id="PF00347">
    <property type="entry name" value="Ribosomal_L6"/>
    <property type="match status" value="2"/>
</dbReference>
<organism evidence="10 11">
    <name type="scientific">Euzebya pacifica</name>
    <dbReference type="NCBI Taxonomy" id="1608957"/>
    <lineage>
        <taxon>Bacteria</taxon>
        <taxon>Bacillati</taxon>
        <taxon>Actinomycetota</taxon>
        <taxon>Nitriliruptoria</taxon>
        <taxon>Euzebyales</taxon>
    </lineage>
</organism>
<dbReference type="PIRSF" id="PIRSF002162">
    <property type="entry name" value="Ribosomal_L6"/>
    <property type="match status" value="1"/>
</dbReference>
<dbReference type="HAMAP" id="MF_01365_B">
    <property type="entry name" value="Ribosomal_uL6_B"/>
    <property type="match status" value="1"/>
</dbReference>
<gene>
    <name evidence="6" type="primary">rplF</name>
    <name evidence="10" type="ORF">DVS28_a4471</name>
</gene>
<reference evidence="10 11" key="1">
    <citation type="submission" date="2018-09" db="EMBL/GenBank/DDBJ databases">
        <title>Complete genome sequence of Euzebya sp. DY32-46 isolated from seawater of Pacific Ocean.</title>
        <authorList>
            <person name="Xu L."/>
            <person name="Wu Y.-H."/>
            <person name="Xu X.-W."/>
        </authorList>
    </citation>
    <scope>NUCLEOTIDE SEQUENCE [LARGE SCALE GENOMIC DNA]</scope>
    <source>
        <strain evidence="10 11">DY32-46</strain>
    </source>
</reference>
<dbReference type="NCBIfam" id="TIGR03654">
    <property type="entry name" value="L6_bact"/>
    <property type="match status" value="1"/>
</dbReference>
<keyword evidence="4 6" id="KW-0689">Ribosomal protein</keyword>
<name>A0A346Y3T9_9ACTN</name>
<dbReference type="GO" id="GO:0002181">
    <property type="term" value="P:cytoplasmic translation"/>
    <property type="evidence" value="ECO:0007669"/>
    <property type="project" value="TreeGrafter"/>
</dbReference>
<proteinExistence type="inferred from homology"/>
<feature type="domain" description="Large ribosomal subunit protein uL6 alpha-beta" evidence="9">
    <location>
        <begin position="90"/>
        <end position="164"/>
    </location>
</feature>
<evidence type="ECO:0000313" key="11">
    <source>
        <dbReference type="Proteomes" id="UP000264006"/>
    </source>
</evidence>
<dbReference type="SUPFAM" id="SSF56053">
    <property type="entry name" value="Ribosomal protein L6"/>
    <property type="match status" value="2"/>
</dbReference>
<dbReference type="InterPro" id="IPR036789">
    <property type="entry name" value="Ribosomal_uL6-like_a/b-dom_sf"/>
</dbReference>
<dbReference type="PANTHER" id="PTHR11655:SF14">
    <property type="entry name" value="LARGE RIBOSOMAL SUBUNIT PROTEIN UL6M"/>
    <property type="match status" value="1"/>
</dbReference>
<sequence>MSRIGKNPVEIPSGVDVSKTADQITVKGPKGTLTQTLNPGIDVNVEDGQVVVSRPNETREARELHGLYRTLVANMVIGVTDGFTKKLEIVGVGYRAAAQGKGLKLQLGFSHDVVIDGIDGIEFEVPSQTEIVVKGISKQQVGQVAANIRKLRPPEPYKGKGVKYADETILRKAGKAAG</sequence>
<comment type="subunit">
    <text evidence="6">Part of the 50S ribosomal subunit.</text>
</comment>
<keyword evidence="11" id="KW-1185">Reference proteome</keyword>
<dbReference type="Proteomes" id="UP000264006">
    <property type="component" value="Chromosome"/>
</dbReference>
<protein>
    <recommendedName>
        <fullName evidence="6">Large ribosomal subunit protein uL6</fullName>
    </recommendedName>
</protein>
<accession>A0A346Y3T9</accession>
<dbReference type="InterPro" id="IPR020040">
    <property type="entry name" value="Ribosomal_uL6_a/b-dom"/>
</dbReference>
<keyword evidence="5 6" id="KW-0687">Ribonucleoprotein</keyword>
<comment type="similarity">
    <text evidence="1 6 7">Belongs to the universal ribosomal protein uL6 family.</text>
</comment>
<evidence type="ECO:0000256" key="3">
    <source>
        <dbReference type="ARBA" id="ARBA00022884"/>
    </source>
</evidence>
<dbReference type="AlphaFoldDB" id="A0A346Y3T9"/>
<keyword evidence="3 6" id="KW-0694">RNA-binding</keyword>
<evidence type="ECO:0000256" key="7">
    <source>
        <dbReference type="RuleBase" id="RU003869"/>
    </source>
</evidence>
<keyword evidence="2 6" id="KW-0699">rRNA-binding</keyword>
<dbReference type="Gene3D" id="3.90.930.12">
    <property type="entry name" value="Ribosomal protein L6, alpha-beta domain"/>
    <property type="match status" value="2"/>
</dbReference>
<evidence type="ECO:0000256" key="4">
    <source>
        <dbReference type="ARBA" id="ARBA00022980"/>
    </source>
</evidence>
<evidence type="ECO:0000313" key="10">
    <source>
        <dbReference type="EMBL" id="AXV09136.1"/>
    </source>
</evidence>
<dbReference type="InterPro" id="IPR002358">
    <property type="entry name" value="Ribosomal_uL6_CS"/>
</dbReference>
<evidence type="ECO:0000259" key="9">
    <source>
        <dbReference type="Pfam" id="PF00347"/>
    </source>
</evidence>
<feature type="domain" description="Large ribosomal subunit protein uL6 alpha-beta" evidence="9">
    <location>
        <begin position="11"/>
        <end position="82"/>
    </location>
</feature>
<dbReference type="OrthoDB" id="9805007at2"/>
<dbReference type="PROSITE" id="PS00525">
    <property type="entry name" value="RIBOSOMAL_L6_1"/>
    <property type="match status" value="1"/>
</dbReference>
<dbReference type="GO" id="GO:0022625">
    <property type="term" value="C:cytosolic large ribosomal subunit"/>
    <property type="evidence" value="ECO:0007669"/>
    <property type="project" value="UniProtKB-UniRule"/>
</dbReference>
<dbReference type="KEGG" id="euz:DVS28_a4471"/>